<evidence type="ECO:0000313" key="3">
    <source>
        <dbReference type="Proteomes" id="UP000815325"/>
    </source>
</evidence>
<feature type="compositionally biased region" description="Basic residues" evidence="1">
    <location>
        <begin position="88"/>
        <end position="100"/>
    </location>
</feature>
<organism evidence="2 3">
    <name type="scientific">Dunaliella salina</name>
    <name type="common">Green alga</name>
    <name type="synonym">Protococcus salinus</name>
    <dbReference type="NCBI Taxonomy" id="3046"/>
    <lineage>
        <taxon>Eukaryota</taxon>
        <taxon>Viridiplantae</taxon>
        <taxon>Chlorophyta</taxon>
        <taxon>core chlorophytes</taxon>
        <taxon>Chlorophyceae</taxon>
        <taxon>CS clade</taxon>
        <taxon>Chlamydomonadales</taxon>
        <taxon>Dunaliellaceae</taxon>
        <taxon>Dunaliella</taxon>
    </lineage>
</organism>
<comment type="caution">
    <text evidence="2">The sequence shown here is derived from an EMBL/GenBank/DDBJ whole genome shotgun (WGS) entry which is preliminary data.</text>
</comment>
<name>A0ABQ7GFM4_DUNSA</name>
<feature type="compositionally biased region" description="Low complexity" evidence="1">
    <location>
        <begin position="30"/>
        <end position="64"/>
    </location>
</feature>
<reference evidence="2" key="1">
    <citation type="submission" date="2017-08" db="EMBL/GenBank/DDBJ databases">
        <authorList>
            <person name="Polle J.E."/>
            <person name="Barry K."/>
            <person name="Cushman J."/>
            <person name="Schmutz J."/>
            <person name="Tran D."/>
            <person name="Hathwaick L.T."/>
            <person name="Yim W.C."/>
            <person name="Jenkins J."/>
            <person name="Mckie-Krisberg Z.M."/>
            <person name="Prochnik S."/>
            <person name="Lindquist E."/>
            <person name="Dockter R.B."/>
            <person name="Adam C."/>
            <person name="Molina H."/>
            <person name="Bunkerborg J."/>
            <person name="Jin E."/>
            <person name="Buchheim M."/>
            <person name="Magnuson J."/>
        </authorList>
    </citation>
    <scope>NUCLEOTIDE SEQUENCE</scope>
    <source>
        <strain evidence="2">CCAP 19/18</strain>
    </source>
</reference>
<evidence type="ECO:0000313" key="2">
    <source>
        <dbReference type="EMBL" id="KAF5833403.1"/>
    </source>
</evidence>
<feature type="region of interest" description="Disordered" evidence="1">
    <location>
        <begin position="27"/>
        <end position="133"/>
    </location>
</feature>
<dbReference type="Proteomes" id="UP000815325">
    <property type="component" value="Unassembled WGS sequence"/>
</dbReference>
<protein>
    <recommendedName>
        <fullName evidence="4">Encoded protein</fullName>
    </recommendedName>
</protein>
<dbReference type="EMBL" id="MU069812">
    <property type="protein sequence ID" value="KAF5833403.1"/>
    <property type="molecule type" value="Genomic_DNA"/>
</dbReference>
<keyword evidence="3" id="KW-1185">Reference proteome</keyword>
<evidence type="ECO:0008006" key="4">
    <source>
        <dbReference type="Google" id="ProtNLM"/>
    </source>
</evidence>
<accession>A0ABQ7GFM4</accession>
<proteinExistence type="predicted"/>
<evidence type="ECO:0000256" key="1">
    <source>
        <dbReference type="SAM" id="MobiDB-lite"/>
    </source>
</evidence>
<gene>
    <name evidence="2" type="ORF">DUNSADRAFT_10272</name>
</gene>
<sequence>MQMMGVNQSAAISQQFIEVLADLPWSRSSADAVQEAAAAAAAAHAGAHTPSTSTPTTSSSSAASPDRDAGAAGGSGSSPQTPSAVAAARHRRGGTPKPPRRGMVQHGKPAQNGVGKDPGHAPENQQGGMSLAPPVVPLAPLSLSEARKMLDAHHFGLDKIKDR</sequence>